<protein>
    <submittedName>
        <fullName evidence="1">Uncharacterized protein</fullName>
    </submittedName>
</protein>
<comment type="caution">
    <text evidence="1">The sequence shown here is derived from an EMBL/GenBank/DDBJ whole genome shotgun (WGS) entry which is preliminary data.</text>
</comment>
<organism evidence="1 2">
    <name type="scientific">Pistacia atlantica</name>
    <dbReference type="NCBI Taxonomy" id="434234"/>
    <lineage>
        <taxon>Eukaryota</taxon>
        <taxon>Viridiplantae</taxon>
        <taxon>Streptophyta</taxon>
        <taxon>Embryophyta</taxon>
        <taxon>Tracheophyta</taxon>
        <taxon>Spermatophyta</taxon>
        <taxon>Magnoliopsida</taxon>
        <taxon>eudicotyledons</taxon>
        <taxon>Gunneridae</taxon>
        <taxon>Pentapetalae</taxon>
        <taxon>rosids</taxon>
        <taxon>malvids</taxon>
        <taxon>Sapindales</taxon>
        <taxon>Anacardiaceae</taxon>
        <taxon>Pistacia</taxon>
    </lineage>
</organism>
<name>A0ACC0ZUD3_9ROSI</name>
<gene>
    <name evidence="1" type="ORF">Patl1_33765</name>
</gene>
<proteinExistence type="predicted"/>
<sequence>MAAYSSLTSPICTWPVANYTSSVAYQKNHNTLNSSMFQYPKRYKKLMSRSRCRTINGYSKNSGMMENSISERGNGEFWDVRECAKANGRYYEGFVLDWRSFRAQDQPGMVSAQSKNCCSDNNREQSHNSAQLNAGNELETLKQ</sequence>
<evidence type="ECO:0000313" key="2">
    <source>
        <dbReference type="Proteomes" id="UP001164250"/>
    </source>
</evidence>
<reference evidence="2" key="1">
    <citation type="journal article" date="2023" name="G3 (Bethesda)">
        <title>Genome assembly and association tests identify interacting loci associated with vigor, precocity, and sex in interspecific pistachio rootstocks.</title>
        <authorList>
            <person name="Palmer W."/>
            <person name="Jacygrad E."/>
            <person name="Sagayaradj S."/>
            <person name="Cavanaugh K."/>
            <person name="Han R."/>
            <person name="Bertier L."/>
            <person name="Beede B."/>
            <person name="Kafkas S."/>
            <person name="Golino D."/>
            <person name="Preece J."/>
            <person name="Michelmore R."/>
        </authorList>
    </citation>
    <scope>NUCLEOTIDE SEQUENCE [LARGE SCALE GENOMIC DNA]</scope>
</reference>
<evidence type="ECO:0000313" key="1">
    <source>
        <dbReference type="EMBL" id="KAJ0076347.1"/>
    </source>
</evidence>
<accession>A0ACC0ZUD3</accession>
<dbReference type="EMBL" id="CM047910">
    <property type="protein sequence ID" value="KAJ0076347.1"/>
    <property type="molecule type" value="Genomic_DNA"/>
</dbReference>
<keyword evidence="2" id="KW-1185">Reference proteome</keyword>
<dbReference type="Proteomes" id="UP001164250">
    <property type="component" value="Chromosome 15"/>
</dbReference>